<dbReference type="EMBL" id="CM010719">
    <property type="protein sequence ID" value="RZC63345.1"/>
    <property type="molecule type" value="Genomic_DNA"/>
</dbReference>
<keyword evidence="2" id="KW-1185">Reference proteome</keyword>
<proteinExistence type="predicted"/>
<reference evidence="1 2" key="1">
    <citation type="journal article" date="2018" name="Science">
        <title>The opium poppy genome and morphinan production.</title>
        <authorList>
            <person name="Guo L."/>
            <person name="Winzer T."/>
            <person name="Yang X."/>
            <person name="Li Y."/>
            <person name="Ning Z."/>
            <person name="He Z."/>
            <person name="Teodor R."/>
            <person name="Lu Y."/>
            <person name="Bowser T.A."/>
            <person name="Graham I.A."/>
            <person name="Ye K."/>
        </authorList>
    </citation>
    <scope>NUCLEOTIDE SEQUENCE [LARGE SCALE GENOMIC DNA]</scope>
    <source>
        <strain evidence="2">cv. HN1</strain>
        <tissue evidence="1">Leaves</tissue>
    </source>
</reference>
<organism evidence="1 2">
    <name type="scientific">Papaver somniferum</name>
    <name type="common">Opium poppy</name>
    <dbReference type="NCBI Taxonomy" id="3469"/>
    <lineage>
        <taxon>Eukaryota</taxon>
        <taxon>Viridiplantae</taxon>
        <taxon>Streptophyta</taxon>
        <taxon>Embryophyta</taxon>
        <taxon>Tracheophyta</taxon>
        <taxon>Spermatophyta</taxon>
        <taxon>Magnoliopsida</taxon>
        <taxon>Ranunculales</taxon>
        <taxon>Papaveraceae</taxon>
        <taxon>Papaveroideae</taxon>
        <taxon>Papaver</taxon>
    </lineage>
</organism>
<dbReference type="Proteomes" id="UP000316621">
    <property type="component" value="Chromosome 5"/>
</dbReference>
<sequence>MGVFLSHEKEEECAGKKMNIAWEIFHDLQFYLGFCTVPDAAES</sequence>
<name>A0A4Y7JUG9_PAPSO</name>
<evidence type="ECO:0000313" key="2">
    <source>
        <dbReference type="Proteomes" id="UP000316621"/>
    </source>
</evidence>
<evidence type="ECO:0000313" key="1">
    <source>
        <dbReference type="EMBL" id="RZC63345.1"/>
    </source>
</evidence>
<gene>
    <name evidence="1" type="ORF">C5167_025124</name>
</gene>
<dbReference type="Gramene" id="RZC63345">
    <property type="protein sequence ID" value="RZC63345"/>
    <property type="gene ID" value="C5167_025124"/>
</dbReference>
<protein>
    <submittedName>
        <fullName evidence="1">Uncharacterized protein</fullName>
    </submittedName>
</protein>
<dbReference type="AlphaFoldDB" id="A0A4Y7JUG9"/>
<accession>A0A4Y7JUG9</accession>